<dbReference type="OrthoDB" id="9803106at2"/>
<dbReference type="CDD" id="cd05403">
    <property type="entry name" value="NT_KNTase_like"/>
    <property type="match status" value="1"/>
</dbReference>
<proteinExistence type="predicted"/>
<accession>A0A7X2S7K4</accession>
<dbReference type="AlphaFoldDB" id="A0A7X2S7K4"/>
<organism evidence="2 3">
    <name type="scientific">Metabacillus mangrovi</name>
    <dbReference type="NCBI Taxonomy" id="1491830"/>
    <lineage>
        <taxon>Bacteria</taxon>
        <taxon>Bacillati</taxon>
        <taxon>Bacillota</taxon>
        <taxon>Bacilli</taxon>
        <taxon>Bacillales</taxon>
        <taxon>Bacillaceae</taxon>
        <taxon>Metabacillus</taxon>
    </lineage>
</organism>
<evidence type="ECO:0000313" key="3">
    <source>
        <dbReference type="Proteomes" id="UP000434639"/>
    </source>
</evidence>
<dbReference type="RefSeq" id="WP_155113453.1">
    <property type="nucleotide sequence ID" value="NZ_WMIB01000020.1"/>
</dbReference>
<protein>
    <submittedName>
        <fullName evidence="2">Nucleotidyltransferase domain-containing protein</fullName>
    </submittedName>
</protein>
<name>A0A7X2S7K4_9BACI</name>
<dbReference type="Proteomes" id="UP000434639">
    <property type="component" value="Unassembled WGS sequence"/>
</dbReference>
<sequence>MYGLIQKDFEYINEALSQFEDIEKAAIFGSRAQGNYKKGSDVDLVVYGDRISSKTIYKLDDLLNEEFPLPYFFDVVHFEQIQNENLQSHIKEVGKIIYSKKER</sequence>
<reference evidence="2 3" key="1">
    <citation type="journal article" date="2017" name="Int. J. Syst. Evol. Microbiol.">
        <title>Bacillus mangrovi sp. nov., isolated from a sediment sample from a mangrove forest.</title>
        <authorList>
            <person name="Gupta V."/>
            <person name="Singh P.K."/>
            <person name="Korpole S."/>
            <person name="Tanuku N.R.S."/>
            <person name="Pinnaka A.K."/>
        </authorList>
    </citation>
    <scope>NUCLEOTIDE SEQUENCE [LARGE SCALE GENOMIC DNA]</scope>
    <source>
        <strain evidence="2 3">KCTC 33872</strain>
    </source>
</reference>
<evidence type="ECO:0000259" key="1">
    <source>
        <dbReference type="Pfam" id="PF18765"/>
    </source>
</evidence>
<dbReference type="Gene3D" id="3.30.460.10">
    <property type="entry name" value="Beta Polymerase, domain 2"/>
    <property type="match status" value="1"/>
</dbReference>
<keyword evidence="2" id="KW-0808">Transferase</keyword>
<dbReference type="GO" id="GO:0016740">
    <property type="term" value="F:transferase activity"/>
    <property type="evidence" value="ECO:0007669"/>
    <property type="project" value="UniProtKB-KW"/>
</dbReference>
<dbReference type="InterPro" id="IPR041633">
    <property type="entry name" value="Polbeta"/>
</dbReference>
<evidence type="ECO:0000313" key="2">
    <source>
        <dbReference type="EMBL" id="MTH54950.1"/>
    </source>
</evidence>
<feature type="domain" description="Polymerase beta nucleotidyltransferase" evidence="1">
    <location>
        <begin position="11"/>
        <end position="102"/>
    </location>
</feature>
<dbReference type="EMBL" id="WMIB01000020">
    <property type="protein sequence ID" value="MTH54950.1"/>
    <property type="molecule type" value="Genomic_DNA"/>
</dbReference>
<comment type="caution">
    <text evidence="2">The sequence shown here is derived from an EMBL/GenBank/DDBJ whole genome shotgun (WGS) entry which is preliminary data.</text>
</comment>
<dbReference type="Pfam" id="PF18765">
    <property type="entry name" value="Polbeta"/>
    <property type="match status" value="1"/>
</dbReference>
<dbReference type="SUPFAM" id="SSF81301">
    <property type="entry name" value="Nucleotidyltransferase"/>
    <property type="match status" value="1"/>
</dbReference>
<keyword evidence="3" id="KW-1185">Reference proteome</keyword>
<gene>
    <name evidence="2" type="ORF">GKZ89_16225</name>
</gene>
<dbReference type="InterPro" id="IPR043519">
    <property type="entry name" value="NT_sf"/>
</dbReference>